<comment type="caution">
    <text evidence="2">The sequence shown here is derived from an EMBL/GenBank/DDBJ whole genome shotgun (WGS) entry which is preliminary data.</text>
</comment>
<dbReference type="GeneID" id="37117442"/>
<gene>
    <name evidence="2" type="ORF">BO94DRAFT_580020</name>
</gene>
<name>A0A317XGQ6_9EURO</name>
<protein>
    <submittedName>
        <fullName evidence="2">Uncharacterized protein</fullName>
    </submittedName>
</protein>
<dbReference type="EMBL" id="MSFK01000001">
    <property type="protein sequence ID" value="PWY96150.1"/>
    <property type="molecule type" value="Genomic_DNA"/>
</dbReference>
<dbReference type="RefSeq" id="XP_025472911.1">
    <property type="nucleotide sequence ID" value="XM_025615299.1"/>
</dbReference>
<dbReference type="Proteomes" id="UP000246702">
    <property type="component" value="Unassembled WGS sequence"/>
</dbReference>
<organism evidence="2 3">
    <name type="scientific">Aspergillus sclerotioniger CBS 115572</name>
    <dbReference type="NCBI Taxonomy" id="1450535"/>
    <lineage>
        <taxon>Eukaryota</taxon>
        <taxon>Fungi</taxon>
        <taxon>Dikarya</taxon>
        <taxon>Ascomycota</taxon>
        <taxon>Pezizomycotina</taxon>
        <taxon>Eurotiomycetes</taxon>
        <taxon>Eurotiomycetidae</taxon>
        <taxon>Eurotiales</taxon>
        <taxon>Aspergillaceae</taxon>
        <taxon>Aspergillus</taxon>
        <taxon>Aspergillus subgen. Circumdati</taxon>
    </lineage>
</organism>
<dbReference type="AlphaFoldDB" id="A0A317XGQ6"/>
<keyword evidence="3" id="KW-1185">Reference proteome</keyword>
<reference evidence="2 3" key="1">
    <citation type="submission" date="2016-12" db="EMBL/GenBank/DDBJ databases">
        <title>The genomes of Aspergillus section Nigri reveals drivers in fungal speciation.</title>
        <authorList>
            <consortium name="DOE Joint Genome Institute"/>
            <person name="Vesth T.C."/>
            <person name="Nybo J."/>
            <person name="Theobald S."/>
            <person name="Brandl J."/>
            <person name="Frisvad J.C."/>
            <person name="Nielsen K.F."/>
            <person name="Lyhne E.K."/>
            <person name="Kogle M.E."/>
            <person name="Kuo A."/>
            <person name="Riley R."/>
            <person name="Clum A."/>
            <person name="Nolan M."/>
            <person name="Lipzen A."/>
            <person name="Salamov A."/>
            <person name="Henrissat B."/>
            <person name="Wiebenga A."/>
            <person name="De Vries R.P."/>
            <person name="Grigoriev I.V."/>
            <person name="Mortensen U.H."/>
            <person name="Andersen M.R."/>
            <person name="Baker S.E."/>
        </authorList>
    </citation>
    <scope>NUCLEOTIDE SEQUENCE [LARGE SCALE GENOMIC DNA]</scope>
    <source>
        <strain evidence="2 3">CBS 115572</strain>
    </source>
</reference>
<sequence length="154" mass="17035">MEMPRPPDEAGFDKIGCGRTTGADEPAGEADQDDRGPVGHQCLASHWWAAVSALSRAELIQTIIAIVIQSKALEDRPALVLSVRPTVGTEHAPLEWSLASRWCFVLISREYRSRSVFILLKEYNASPVKNLPRQLDRAASPASLHPTDCQYRQT</sequence>
<feature type="compositionally biased region" description="Basic and acidic residues" evidence="1">
    <location>
        <begin position="1"/>
        <end position="12"/>
    </location>
</feature>
<evidence type="ECO:0000256" key="1">
    <source>
        <dbReference type="SAM" id="MobiDB-lite"/>
    </source>
</evidence>
<evidence type="ECO:0000313" key="2">
    <source>
        <dbReference type="EMBL" id="PWY96150.1"/>
    </source>
</evidence>
<accession>A0A317XGQ6</accession>
<proteinExistence type="predicted"/>
<evidence type="ECO:0000313" key="3">
    <source>
        <dbReference type="Proteomes" id="UP000246702"/>
    </source>
</evidence>
<feature type="region of interest" description="Disordered" evidence="1">
    <location>
        <begin position="1"/>
        <end position="37"/>
    </location>
</feature>